<dbReference type="PROSITE" id="PS00108">
    <property type="entry name" value="PROTEIN_KINASE_ST"/>
    <property type="match status" value="1"/>
</dbReference>
<proteinExistence type="predicted"/>
<feature type="compositionally biased region" description="Basic and acidic residues" evidence="9">
    <location>
        <begin position="318"/>
        <end position="327"/>
    </location>
</feature>
<evidence type="ECO:0000313" key="11">
    <source>
        <dbReference type="EMBL" id="OSD02073.1"/>
    </source>
</evidence>
<feature type="region of interest" description="Disordered" evidence="9">
    <location>
        <begin position="294"/>
        <end position="342"/>
    </location>
</feature>
<dbReference type="STRING" id="1353009.A0A1Y2IN04"/>
<dbReference type="PANTHER" id="PTHR24350">
    <property type="entry name" value="SERINE/THREONINE-PROTEIN KINASE IAL-RELATED"/>
    <property type="match status" value="1"/>
</dbReference>
<feature type="cross-link" description="Glycyl lysine isopeptide (Lys-Gly) (interchain with G-Cter in SUMO2)" evidence="8">
    <location>
        <position position="456"/>
    </location>
</feature>
<name>A0A1Y2IN04_TRAC3</name>
<evidence type="ECO:0000256" key="6">
    <source>
        <dbReference type="PIRSR" id="PIRSR630616-1"/>
    </source>
</evidence>
<feature type="region of interest" description="Disordered" evidence="9">
    <location>
        <begin position="1"/>
        <end position="250"/>
    </location>
</feature>
<feature type="binding site" evidence="7">
    <location>
        <begin position="458"/>
        <end position="459"/>
    </location>
    <ligand>
        <name>ATP</name>
        <dbReference type="ChEBI" id="CHEBI:30616"/>
    </ligand>
</feature>
<dbReference type="Proteomes" id="UP000193067">
    <property type="component" value="Unassembled WGS sequence"/>
</dbReference>
<feature type="binding site" evidence="7">
    <location>
        <position position="481"/>
    </location>
    <ligand>
        <name>ATP</name>
        <dbReference type="ChEBI" id="CHEBI:30616"/>
    </ligand>
</feature>
<feature type="domain" description="Protein kinase" evidence="10">
    <location>
        <begin position="259"/>
        <end position="642"/>
    </location>
</feature>
<feature type="compositionally biased region" description="Low complexity" evidence="9">
    <location>
        <begin position="138"/>
        <end position="156"/>
    </location>
</feature>
<feature type="compositionally biased region" description="Polar residues" evidence="9">
    <location>
        <begin position="121"/>
        <end position="137"/>
    </location>
</feature>
<dbReference type="Pfam" id="PF00069">
    <property type="entry name" value="Pkinase"/>
    <property type="match status" value="1"/>
</dbReference>
<keyword evidence="12" id="KW-1185">Reference proteome</keyword>
<dbReference type="GO" id="GO:0004674">
    <property type="term" value="F:protein serine/threonine kinase activity"/>
    <property type="evidence" value="ECO:0007669"/>
    <property type="project" value="UniProtKB-KW"/>
</dbReference>
<accession>A0A1Y2IN04</accession>
<dbReference type="SUPFAM" id="SSF56112">
    <property type="entry name" value="Protein kinase-like (PK-like)"/>
    <property type="match status" value="1"/>
</dbReference>
<keyword evidence="1" id="KW-0723">Serine/threonine-protein kinase</keyword>
<evidence type="ECO:0000256" key="9">
    <source>
        <dbReference type="SAM" id="MobiDB-lite"/>
    </source>
</evidence>
<evidence type="ECO:0000256" key="4">
    <source>
        <dbReference type="ARBA" id="ARBA00022777"/>
    </source>
</evidence>
<dbReference type="InterPro" id="IPR008271">
    <property type="entry name" value="Ser/Thr_kinase_AS"/>
</dbReference>
<dbReference type="InterPro" id="IPR000719">
    <property type="entry name" value="Prot_kinase_dom"/>
</dbReference>
<evidence type="ECO:0000256" key="8">
    <source>
        <dbReference type="PIRSR" id="PIRSR630616-3"/>
    </source>
</evidence>
<keyword evidence="2" id="KW-0808">Transferase</keyword>
<dbReference type="InterPro" id="IPR030616">
    <property type="entry name" value="Aur-like"/>
</dbReference>
<dbReference type="GO" id="GO:0005524">
    <property type="term" value="F:ATP binding"/>
    <property type="evidence" value="ECO:0007669"/>
    <property type="project" value="UniProtKB-KW"/>
</dbReference>
<keyword evidence="3 7" id="KW-0547">Nucleotide-binding</keyword>
<feature type="active site" description="Proton acceptor" evidence="6">
    <location>
        <position position="454"/>
    </location>
</feature>
<feature type="compositionally biased region" description="Polar residues" evidence="9">
    <location>
        <begin position="68"/>
        <end position="86"/>
    </location>
</feature>
<sequence>MLDSWSFHLSPSPSTSSSARSSHLSVLTSVSSAASPLPSPTGSKTHAFFASPFGDDSSMPQPPPNPPKRTTSLKSDGASVSSTSEVSADDTPRIQQKGPPRSLNEEFFGPSTLPTPPPSIRSFSSGTSAAGSRDNSTSPPSARLPLPPLSRFFPSRARYGTESEHTPATNVRRDFVHLDTSGPHTASHHHHGEQTVSPVDIEHPHASSSQVTPTPTRREETASVVPRAPPSPPASECEQHPQEATIEPGVTLSSSSLTLELVKPLGTGTFSSVWLARDIKGQLGALELMRKSSLARSKSFKRGRTRAIDGTRPTRTKLPKDKDRQTSDGRPVLSPDERGPDKRLGIAQAGRLVAVKMTERAVCNANSRSRVSFVREVEVLRHIAHPSIVSYLHSFSTPSHHCLVLEHVAGGELLELVDDPVRHAQLDEPLVRRIWGELCKAVAWMHSVGLVHRDIKLENILLTTDPFTHPLPSSSLIKLTDFGLSRFIDPAQPLLTTLCGSESYAAPELVMGRPYDGRETDAWACGVVLYALATRRLPFDPPPPPGAAAAGIPHENQMKMEAEWEVQRRKRGERRALLVRIAKCEYSWPEPEPSAPGDVREGEASGAMLAQSEGIRRMVGRLLVRDPAKRTRVADLWEDEWMRRDGAPPPPVLVSPEDASATSAPVTAASAEVVSEPLPAEDEVVPAALDVDAEAEIDGEAEVEVEDEGVLVDSQDIGPGSVACQEH</sequence>
<dbReference type="SMART" id="SM00220">
    <property type="entry name" value="S_TKc"/>
    <property type="match status" value="1"/>
</dbReference>
<keyword evidence="5 7" id="KW-0067">ATP-binding</keyword>
<dbReference type="InterPro" id="IPR011009">
    <property type="entry name" value="Kinase-like_dom_sf"/>
</dbReference>
<dbReference type="AlphaFoldDB" id="A0A1Y2IN04"/>
<evidence type="ECO:0000313" key="12">
    <source>
        <dbReference type="Proteomes" id="UP000193067"/>
    </source>
</evidence>
<evidence type="ECO:0000256" key="7">
    <source>
        <dbReference type="PIRSR" id="PIRSR630616-2"/>
    </source>
</evidence>
<feature type="compositionally biased region" description="Polar residues" evidence="9">
    <location>
        <begin position="206"/>
        <end position="215"/>
    </location>
</feature>
<feature type="compositionally biased region" description="Low complexity" evidence="9">
    <location>
        <begin position="1"/>
        <end position="43"/>
    </location>
</feature>
<evidence type="ECO:0000256" key="2">
    <source>
        <dbReference type="ARBA" id="ARBA00022679"/>
    </source>
</evidence>
<feature type="compositionally biased region" description="Basic and acidic residues" evidence="9">
    <location>
        <begin position="159"/>
        <end position="177"/>
    </location>
</feature>
<gene>
    <name evidence="11" type="ORF">PYCCODRAFT_1468053</name>
</gene>
<evidence type="ECO:0000256" key="5">
    <source>
        <dbReference type="ARBA" id="ARBA00022840"/>
    </source>
</evidence>
<dbReference type="PROSITE" id="PS50011">
    <property type="entry name" value="PROTEIN_KINASE_DOM"/>
    <property type="match status" value="1"/>
</dbReference>
<dbReference type="Gene3D" id="1.10.510.10">
    <property type="entry name" value="Transferase(Phosphotransferase) domain 1"/>
    <property type="match status" value="1"/>
</dbReference>
<evidence type="ECO:0000256" key="1">
    <source>
        <dbReference type="ARBA" id="ARBA00022527"/>
    </source>
</evidence>
<evidence type="ECO:0000259" key="10">
    <source>
        <dbReference type="PROSITE" id="PS50011"/>
    </source>
</evidence>
<keyword evidence="4 11" id="KW-0418">Kinase</keyword>
<organism evidence="11 12">
    <name type="scientific">Trametes coccinea (strain BRFM310)</name>
    <name type="common">Pycnoporus coccineus</name>
    <dbReference type="NCBI Taxonomy" id="1353009"/>
    <lineage>
        <taxon>Eukaryota</taxon>
        <taxon>Fungi</taxon>
        <taxon>Dikarya</taxon>
        <taxon>Basidiomycota</taxon>
        <taxon>Agaricomycotina</taxon>
        <taxon>Agaricomycetes</taxon>
        <taxon>Polyporales</taxon>
        <taxon>Polyporaceae</taxon>
        <taxon>Trametes</taxon>
    </lineage>
</organism>
<reference evidence="11 12" key="1">
    <citation type="journal article" date="2015" name="Biotechnol. Biofuels">
        <title>Enhanced degradation of softwood versus hardwood by the white-rot fungus Pycnoporus coccineus.</title>
        <authorList>
            <person name="Couturier M."/>
            <person name="Navarro D."/>
            <person name="Chevret D."/>
            <person name="Henrissat B."/>
            <person name="Piumi F."/>
            <person name="Ruiz-Duenas F.J."/>
            <person name="Martinez A.T."/>
            <person name="Grigoriev I.V."/>
            <person name="Riley R."/>
            <person name="Lipzen A."/>
            <person name="Berrin J.G."/>
            <person name="Master E.R."/>
            <person name="Rosso M.N."/>
        </authorList>
    </citation>
    <scope>NUCLEOTIDE SEQUENCE [LARGE SCALE GENOMIC DNA]</scope>
    <source>
        <strain evidence="11 12">BRFM310</strain>
    </source>
</reference>
<evidence type="ECO:0000256" key="3">
    <source>
        <dbReference type="ARBA" id="ARBA00022741"/>
    </source>
</evidence>
<dbReference type="EMBL" id="KZ084107">
    <property type="protein sequence ID" value="OSD02073.1"/>
    <property type="molecule type" value="Genomic_DNA"/>
</dbReference>
<dbReference type="OrthoDB" id="289250at2759"/>
<protein>
    <submittedName>
        <fullName evidence="11">Kinase-like protein</fullName>
    </submittedName>
</protein>